<dbReference type="STRING" id="1801773.A3A03_03455"/>
<evidence type="ECO:0000313" key="1">
    <source>
        <dbReference type="EMBL" id="OGI94559.1"/>
    </source>
</evidence>
<dbReference type="EMBL" id="MFUX01000017">
    <property type="protein sequence ID" value="OGI94559.1"/>
    <property type="molecule type" value="Genomic_DNA"/>
</dbReference>
<comment type="caution">
    <text evidence="1">The sequence shown here is derived from an EMBL/GenBank/DDBJ whole genome shotgun (WGS) entry which is preliminary data.</text>
</comment>
<name>A0A1F6XK72_9BACT</name>
<evidence type="ECO:0008006" key="3">
    <source>
        <dbReference type="Google" id="ProtNLM"/>
    </source>
</evidence>
<dbReference type="Proteomes" id="UP000176629">
    <property type="component" value="Unassembled WGS sequence"/>
</dbReference>
<evidence type="ECO:0000313" key="2">
    <source>
        <dbReference type="Proteomes" id="UP000176629"/>
    </source>
</evidence>
<accession>A0A1F6XK72</accession>
<gene>
    <name evidence="1" type="ORF">A3A03_03455</name>
</gene>
<proteinExistence type="predicted"/>
<dbReference type="AlphaFoldDB" id="A0A1F6XK72"/>
<sequence length="581" mass="68893">MEQKTEKRICQNCKKDFIIEPDDFGFYEKIKVPPPTFCPWCRFIRQMAWRNERNLYKRSCDLCDKNIFSTYPAGIQFPVYCHECWWSDKWEATSYGQKYNFSLPFFKQYKELLDKVPRLGYLHTNVINSDYANLTKDSKNVYLSFSVVRGEDVFYSKAIDDSFDIFDCLNIKNSENCYENIEGDRNYNSQHLLLSRNCADSLYLFDCSNCSDCFMSSNLRNMQFYIRNQKYSKEDYEKEMKKLNSGSQHTRQKLSEEFKDLYSRAIYRFTNSVNVVNSTGNNISNTKNCHNCFDVYDAENMKNSYRAFAIKDAMDIYYGGLGSEIVYECSTAINRSYNVRFSYYVPVQLRNAEYACYCDKSSDIFGCVGVRNKEYAIFNKVYPKKEFFELRDKIIKQMNNLPYLDSKGRVYKYGEFFPYGLSLYAYNETLAQEFEPLDKNAVLEKGYKWRDPEIKSFKATIRVDHIPDNIKDVDEKILNEVLECANKGEHHLCTRAFRITPGELKFYQKHFIPLPNKCPNCRYYDRVDKIPPAYHLYHRTCICELANHGHTEKCPNEFETPYASNRPEKIYCERCYQQEVY</sequence>
<organism evidence="1 2">
    <name type="scientific">Candidatus Nomurabacteria bacterium RIFCSPLOWO2_01_FULL_40_18</name>
    <dbReference type="NCBI Taxonomy" id="1801773"/>
    <lineage>
        <taxon>Bacteria</taxon>
        <taxon>Candidatus Nomuraibacteriota</taxon>
    </lineage>
</organism>
<reference evidence="1 2" key="1">
    <citation type="journal article" date="2016" name="Nat. Commun.">
        <title>Thousands of microbial genomes shed light on interconnected biogeochemical processes in an aquifer system.</title>
        <authorList>
            <person name="Anantharaman K."/>
            <person name="Brown C.T."/>
            <person name="Hug L.A."/>
            <person name="Sharon I."/>
            <person name="Castelle C.J."/>
            <person name="Probst A.J."/>
            <person name="Thomas B.C."/>
            <person name="Singh A."/>
            <person name="Wilkins M.J."/>
            <person name="Karaoz U."/>
            <person name="Brodie E.L."/>
            <person name="Williams K.H."/>
            <person name="Hubbard S.S."/>
            <person name="Banfield J.F."/>
        </authorList>
    </citation>
    <scope>NUCLEOTIDE SEQUENCE [LARGE SCALE GENOMIC DNA]</scope>
</reference>
<protein>
    <recommendedName>
        <fullName evidence="3">Zinc-binding domain-containing protein</fullName>
    </recommendedName>
</protein>